<keyword evidence="6" id="KW-1185">Reference proteome</keyword>
<dbReference type="InterPro" id="IPR018357">
    <property type="entry name" value="Hexapep_transf_CS"/>
</dbReference>
<gene>
    <name evidence="5" type="ORF">ACFSJE_04745</name>
</gene>
<dbReference type="SUPFAM" id="SSF51161">
    <property type="entry name" value="Trimeric LpxA-like enzymes"/>
    <property type="match status" value="1"/>
</dbReference>
<evidence type="ECO:0000256" key="1">
    <source>
        <dbReference type="ARBA" id="ARBA00007274"/>
    </source>
</evidence>
<protein>
    <submittedName>
        <fullName evidence="5">DapH/DapD/GlmU-related protein</fullName>
    </submittedName>
</protein>
<keyword evidence="4" id="KW-0012">Acyltransferase</keyword>
<dbReference type="Pfam" id="PF00132">
    <property type="entry name" value="Hexapep"/>
    <property type="match status" value="1"/>
</dbReference>
<dbReference type="RefSeq" id="WP_379829834.1">
    <property type="nucleotide sequence ID" value="NZ_JBHUHU010000001.1"/>
</dbReference>
<dbReference type="PANTHER" id="PTHR23416">
    <property type="entry name" value="SIALIC ACID SYNTHASE-RELATED"/>
    <property type="match status" value="1"/>
</dbReference>
<dbReference type="Gene3D" id="2.160.10.10">
    <property type="entry name" value="Hexapeptide repeat proteins"/>
    <property type="match status" value="1"/>
</dbReference>
<proteinExistence type="inferred from homology"/>
<comment type="caution">
    <text evidence="5">The sequence shown here is derived from an EMBL/GenBank/DDBJ whole genome shotgun (WGS) entry which is preliminary data.</text>
</comment>
<evidence type="ECO:0000313" key="5">
    <source>
        <dbReference type="EMBL" id="MFD2099071.1"/>
    </source>
</evidence>
<organism evidence="5 6">
    <name type="scientific">Flagellimonas iocasae</name>
    <dbReference type="NCBI Taxonomy" id="2055905"/>
    <lineage>
        <taxon>Bacteria</taxon>
        <taxon>Pseudomonadati</taxon>
        <taxon>Bacteroidota</taxon>
        <taxon>Flavobacteriia</taxon>
        <taxon>Flavobacteriales</taxon>
        <taxon>Flavobacteriaceae</taxon>
        <taxon>Flagellimonas</taxon>
    </lineage>
</organism>
<dbReference type="PANTHER" id="PTHR23416:SF23">
    <property type="entry name" value="ACETYLTRANSFERASE C18B11.09C-RELATED"/>
    <property type="match status" value="1"/>
</dbReference>
<accession>A0ABW4XWV2</accession>
<name>A0ABW4XWV2_9FLAO</name>
<keyword evidence="2" id="KW-0808">Transferase</keyword>
<evidence type="ECO:0000256" key="4">
    <source>
        <dbReference type="ARBA" id="ARBA00023315"/>
    </source>
</evidence>
<reference evidence="6" key="1">
    <citation type="journal article" date="2019" name="Int. J. Syst. Evol. Microbiol.">
        <title>The Global Catalogue of Microorganisms (GCM) 10K type strain sequencing project: providing services to taxonomists for standard genome sequencing and annotation.</title>
        <authorList>
            <consortium name="The Broad Institute Genomics Platform"/>
            <consortium name="The Broad Institute Genome Sequencing Center for Infectious Disease"/>
            <person name="Wu L."/>
            <person name="Ma J."/>
        </authorList>
    </citation>
    <scope>NUCLEOTIDE SEQUENCE [LARGE SCALE GENOMIC DNA]</scope>
    <source>
        <strain evidence="6">JCM 3389</strain>
    </source>
</reference>
<evidence type="ECO:0000256" key="3">
    <source>
        <dbReference type="ARBA" id="ARBA00022737"/>
    </source>
</evidence>
<dbReference type="InterPro" id="IPR001451">
    <property type="entry name" value="Hexapep"/>
</dbReference>
<dbReference type="Proteomes" id="UP001597342">
    <property type="component" value="Unassembled WGS sequence"/>
</dbReference>
<dbReference type="PROSITE" id="PS00101">
    <property type="entry name" value="HEXAPEP_TRANSFERASES"/>
    <property type="match status" value="1"/>
</dbReference>
<comment type="similarity">
    <text evidence="1">Belongs to the transferase hexapeptide repeat family.</text>
</comment>
<evidence type="ECO:0000256" key="2">
    <source>
        <dbReference type="ARBA" id="ARBA00022679"/>
    </source>
</evidence>
<keyword evidence="3" id="KW-0677">Repeat</keyword>
<dbReference type="EMBL" id="JBHUHU010000001">
    <property type="protein sequence ID" value="MFD2099071.1"/>
    <property type="molecule type" value="Genomic_DNA"/>
</dbReference>
<sequence>MENESNNIFQRLKKGVALSFDEVEFYKLAEGAERAMAILVELNSSKTIGDIRKQLSTLVGYQVDESTTLYTPFSSNYGKNIKLGKNVFINQNCQILDLGGVTIDDNVMIGPRVNLLSETHPIAPESRKFLIAKPIHIKQNAWIGAGATILPGVTIGEHAVVAAGAVVSKDVPARTVAAGIPAKVVKSI</sequence>
<dbReference type="InterPro" id="IPR011004">
    <property type="entry name" value="Trimer_LpxA-like_sf"/>
</dbReference>
<evidence type="ECO:0000313" key="6">
    <source>
        <dbReference type="Proteomes" id="UP001597342"/>
    </source>
</evidence>
<dbReference type="InterPro" id="IPR051159">
    <property type="entry name" value="Hexapeptide_acetyltransf"/>
</dbReference>